<gene>
    <name evidence="1" type="ORF">RFI_05430</name>
</gene>
<keyword evidence="2" id="KW-1185">Reference proteome</keyword>
<protein>
    <submittedName>
        <fullName evidence="1">Uncharacterized protein</fullName>
    </submittedName>
</protein>
<dbReference type="EMBL" id="ASPP01004767">
    <property type="protein sequence ID" value="ETO31687.1"/>
    <property type="molecule type" value="Genomic_DNA"/>
</dbReference>
<sequence length="198" mass="23029">MLYLFKPDLQEFVSQSQSKKDDIRPSLTVLLCLVNYCIGVFKSLYTTDHFVSHGGLASYLFSQYLDQGQDLGHAAYSLSRMEIEKSLWTVLSLAYLNLLFEIDAYHKHRPQDLDEFHFRTHAKLLHSLDDRLTRLITNIDQFLLQQLHMKSDDSMSSNLKRRSVVLSPALITYATAQIRFVHRIRKTLHADLLKRISN</sequence>
<comment type="caution">
    <text evidence="1">The sequence shown here is derived from an EMBL/GenBank/DDBJ whole genome shotgun (WGS) entry which is preliminary data.</text>
</comment>
<proteinExistence type="predicted"/>
<evidence type="ECO:0000313" key="2">
    <source>
        <dbReference type="Proteomes" id="UP000023152"/>
    </source>
</evidence>
<dbReference type="AlphaFoldDB" id="X6P2A2"/>
<name>X6P2A2_RETFI</name>
<dbReference type="Proteomes" id="UP000023152">
    <property type="component" value="Unassembled WGS sequence"/>
</dbReference>
<reference evidence="1 2" key="1">
    <citation type="journal article" date="2013" name="Curr. Biol.">
        <title>The Genome of the Foraminiferan Reticulomyxa filosa.</title>
        <authorList>
            <person name="Glockner G."/>
            <person name="Hulsmann N."/>
            <person name="Schleicher M."/>
            <person name="Noegel A.A."/>
            <person name="Eichinger L."/>
            <person name="Gallinger C."/>
            <person name="Pawlowski J."/>
            <person name="Sierra R."/>
            <person name="Euteneuer U."/>
            <person name="Pillet L."/>
            <person name="Moustafa A."/>
            <person name="Platzer M."/>
            <person name="Groth M."/>
            <person name="Szafranski K."/>
            <person name="Schliwa M."/>
        </authorList>
    </citation>
    <scope>NUCLEOTIDE SEQUENCE [LARGE SCALE GENOMIC DNA]</scope>
</reference>
<accession>X6P2A2</accession>
<evidence type="ECO:0000313" key="1">
    <source>
        <dbReference type="EMBL" id="ETO31687.1"/>
    </source>
</evidence>
<organism evidence="1 2">
    <name type="scientific">Reticulomyxa filosa</name>
    <dbReference type="NCBI Taxonomy" id="46433"/>
    <lineage>
        <taxon>Eukaryota</taxon>
        <taxon>Sar</taxon>
        <taxon>Rhizaria</taxon>
        <taxon>Retaria</taxon>
        <taxon>Foraminifera</taxon>
        <taxon>Monothalamids</taxon>
        <taxon>Reticulomyxidae</taxon>
        <taxon>Reticulomyxa</taxon>
    </lineage>
</organism>